<sequence length="207" mass="24147">MDPKYPVRGPVGDGGFVLSRDGPPTVEELSNEQMLRIVRSTCSDLEVNTLVWKCLGYRFDSETETWDNAGVFPKWRESHPTPPDFVGMRRVYSRDIDRPCLEANQALVRSIPMEHKQSLKTHLKPLGWGGYKYRELTPNMTRRAQCANWLIFYREELFGYTIEELTERRRLRREAEMAAAEAKKRAEGRDDGHVEVEEWKPPVKEVY</sequence>
<dbReference type="Gene3D" id="1.10.418.90">
    <property type="entry name" value="Protein of unknown function DUF1823"/>
    <property type="match status" value="1"/>
</dbReference>
<dbReference type="Pfam" id="PF08853">
    <property type="entry name" value="DUF1823"/>
    <property type="match status" value="1"/>
</dbReference>
<comment type="caution">
    <text evidence="2">The sequence shown here is derived from an EMBL/GenBank/DDBJ whole genome shotgun (WGS) entry which is preliminary data.</text>
</comment>
<accession>A0ABD3R375</accession>
<reference evidence="2 3" key="1">
    <citation type="submission" date="2024-10" db="EMBL/GenBank/DDBJ databases">
        <title>Updated reference genomes for cyclostephanoid diatoms.</title>
        <authorList>
            <person name="Roberts W.R."/>
            <person name="Alverson A.J."/>
        </authorList>
    </citation>
    <scope>NUCLEOTIDE SEQUENCE [LARGE SCALE GENOMIC DNA]</scope>
    <source>
        <strain evidence="2 3">AJA228-03</strain>
    </source>
</reference>
<dbReference type="InterPro" id="IPR014952">
    <property type="entry name" value="DUF1823"/>
</dbReference>
<protein>
    <submittedName>
        <fullName evidence="2">Uncharacterized protein</fullName>
    </submittedName>
</protein>
<evidence type="ECO:0000256" key="1">
    <source>
        <dbReference type="SAM" id="MobiDB-lite"/>
    </source>
</evidence>
<gene>
    <name evidence="2" type="ORF">ACHAXA_005265</name>
</gene>
<evidence type="ECO:0000313" key="2">
    <source>
        <dbReference type="EMBL" id="KAL3806867.1"/>
    </source>
</evidence>
<feature type="region of interest" description="Disordered" evidence="1">
    <location>
        <begin position="1"/>
        <end position="22"/>
    </location>
</feature>
<dbReference type="EMBL" id="JALLPB020000715">
    <property type="protein sequence ID" value="KAL3806867.1"/>
    <property type="molecule type" value="Genomic_DNA"/>
</dbReference>
<keyword evidence="3" id="KW-1185">Reference proteome</keyword>
<proteinExistence type="predicted"/>
<dbReference type="Proteomes" id="UP001530377">
    <property type="component" value="Unassembled WGS sequence"/>
</dbReference>
<name>A0ABD3R375_9STRA</name>
<evidence type="ECO:0000313" key="3">
    <source>
        <dbReference type="Proteomes" id="UP001530377"/>
    </source>
</evidence>
<organism evidence="2 3">
    <name type="scientific">Cyclostephanos tholiformis</name>
    <dbReference type="NCBI Taxonomy" id="382380"/>
    <lineage>
        <taxon>Eukaryota</taxon>
        <taxon>Sar</taxon>
        <taxon>Stramenopiles</taxon>
        <taxon>Ochrophyta</taxon>
        <taxon>Bacillariophyta</taxon>
        <taxon>Coscinodiscophyceae</taxon>
        <taxon>Thalassiosirophycidae</taxon>
        <taxon>Stephanodiscales</taxon>
        <taxon>Stephanodiscaceae</taxon>
        <taxon>Cyclostephanos</taxon>
    </lineage>
</organism>
<dbReference type="AlphaFoldDB" id="A0ABD3R375"/>